<feature type="compositionally biased region" description="Polar residues" evidence="7">
    <location>
        <begin position="909"/>
        <end position="929"/>
    </location>
</feature>
<feature type="compositionally biased region" description="Basic and acidic residues" evidence="7">
    <location>
        <begin position="932"/>
        <end position="946"/>
    </location>
</feature>
<evidence type="ECO:0000256" key="3">
    <source>
        <dbReference type="ARBA" id="ARBA00022722"/>
    </source>
</evidence>
<feature type="compositionally biased region" description="Basic and acidic residues" evidence="7">
    <location>
        <begin position="228"/>
        <end position="242"/>
    </location>
</feature>
<evidence type="ECO:0000259" key="8">
    <source>
        <dbReference type="SMART" id="SM00479"/>
    </source>
</evidence>
<feature type="compositionally biased region" description="Polar residues" evidence="7">
    <location>
        <begin position="32"/>
        <end position="42"/>
    </location>
</feature>
<feature type="compositionally biased region" description="Basic and acidic residues" evidence="7">
    <location>
        <begin position="640"/>
        <end position="652"/>
    </location>
</feature>
<dbReference type="InterPro" id="IPR034922">
    <property type="entry name" value="REX1-like_exo"/>
</dbReference>
<dbReference type="InterPro" id="IPR013520">
    <property type="entry name" value="Ribonucl_H"/>
</dbReference>
<dbReference type="CDD" id="cd06145">
    <property type="entry name" value="REX1_like"/>
    <property type="match status" value="1"/>
</dbReference>
<reference evidence="10" key="1">
    <citation type="submission" date="2010-08" db="EMBL/GenBank/DDBJ databases">
        <authorList>
            <consortium name="Caenorhabditis japonica Sequencing Consortium"/>
            <person name="Wilson R.K."/>
        </authorList>
    </citation>
    <scope>NUCLEOTIDE SEQUENCE [LARGE SCALE GENOMIC DNA]</scope>
    <source>
        <strain evidence="10">DF5081</strain>
    </source>
</reference>
<feature type="compositionally biased region" description="Low complexity" evidence="7">
    <location>
        <begin position="321"/>
        <end position="335"/>
    </location>
</feature>
<feature type="compositionally biased region" description="Acidic residues" evidence="7">
    <location>
        <begin position="685"/>
        <end position="705"/>
    </location>
</feature>
<feature type="compositionally biased region" description="Gly residues" evidence="7">
    <location>
        <begin position="822"/>
        <end position="834"/>
    </location>
</feature>
<dbReference type="FunFam" id="3.30.420.10:FF:000031">
    <property type="entry name" value="RNA exonuclease 1"/>
    <property type="match status" value="1"/>
</dbReference>
<protein>
    <submittedName>
        <fullName evidence="9">Exonuclease domain-containing protein</fullName>
    </submittedName>
</protein>
<dbReference type="InterPro" id="IPR031736">
    <property type="entry name" value="REXO1-like_dom"/>
</dbReference>
<dbReference type="EnsemblMetazoa" id="CJA09925.1">
    <property type="protein sequence ID" value="CJA09925.1"/>
    <property type="gene ID" value="WBGene00129129"/>
</dbReference>
<evidence type="ECO:0000256" key="2">
    <source>
        <dbReference type="ARBA" id="ARBA00006357"/>
    </source>
</evidence>
<feature type="compositionally biased region" description="Basic and acidic residues" evidence="7">
    <location>
        <begin position="471"/>
        <end position="486"/>
    </location>
</feature>
<reference evidence="9" key="2">
    <citation type="submission" date="2022-06" db="UniProtKB">
        <authorList>
            <consortium name="EnsemblMetazoa"/>
        </authorList>
    </citation>
    <scope>IDENTIFICATION</scope>
    <source>
        <strain evidence="9">DF5081</strain>
    </source>
</reference>
<evidence type="ECO:0000256" key="7">
    <source>
        <dbReference type="SAM" id="MobiDB-lite"/>
    </source>
</evidence>
<evidence type="ECO:0000256" key="4">
    <source>
        <dbReference type="ARBA" id="ARBA00022801"/>
    </source>
</evidence>
<feature type="compositionally biased region" description="Low complexity" evidence="7">
    <location>
        <begin position="277"/>
        <end position="293"/>
    </location>
</feature>
<feature type="region of interest" description="Disordered" evidence="7">
    <location>
        <begin position="575"/>
        <end position="946"/>
    </location>
</feature>
<feature type="compositionally biased region" description="Basic residues" evidence="7">
    <location>
        <begin position="724"/>
        <end position="733"/>
    </location>
</feature>
<dbReference type="PANTHER" id="PTHR12801">
    <property type="entry name" value="RNA EXONUCLEASE REXO1 / RECO3 FAMILY MEMBER-RELATED"/>
    <property type="match status" value="1"/>
</dbReference>
<keyword evidence="3" id="KW-0540">Nuclease</keyword>
<keyword evidence="4" id="KW-0378">Hydrolase</keyword>
<feature type="region of interest" description="Disordered" evidence="7">
    <location>
        <begin position="228"/>
        <end position="301"/>
    </location>
</feature>
<feature type="compositionally biased region" description="Pro residues" evidence="7">
    <location>
        <begin position="352"/>
        <end position="362"/>
    </location>
</feature>
<feature type="compositionally biased region" description="Polar residues" evidence="7">
    <location>
        <begin position="366"/>
        <end position="384"/>
    </location>
</feature>
<dbReference type="GO" id="GO:0005634">
    <property type="term" value="C:nucleus"/>
    <property type="evidence" value="ECO:0007669"/>
    <property type="project" value="UniProtKB-SubCell"/>
</dbReference>
<evidence type="ECO:0000256" key="5">
    <source>
        <dbReference type="ARBA" id="ARBA00022839"/>
    </source>
</evidence>
<evidence type="ECO:0000256" key="6">
    <source>
        <dbReference type="ARBA" id="ARBA00023242"/>
    </source>
</evidence>
<feature type="compositionally biased region" description="Low complexity" evidence="7">
    <location>
        <begin position="451"/>
        <end position="466"/>
    </location>
</feature>
<feature type="region of interest" description="Disordered" evidence="7">
    <location>
        <begin position="321"/>
        <end position="486"/>
    </location>
</feature>
<feature type="compositionally biased region" description="Basic and acidic residues" evidence="7">
    <location>
        <begin position="777"/>
        <end position="803"/>
    </location>
</feature>
<feature type="compositionally biased region" description="Basic and acidic residues" evidence="7">
    <location>
        <begin position="853"/>
        <end position="893"/>
    </location>
</feature>
<keyword evidence="5" id="KW-0269">Exonuclease</keyword>
<proteinExistence type="inferred from homology"/>
<keyword evidence="6" id="KW-0539">Nucleus</keyword>
<feature type="compositionally biased region" description="Low complexity" evidence="7">
    <location>
        <begin position="84"/>
        <end position="94"/>
    </location>
</feature>
<dbReference type="InterPro" id="IPR012337">
    <property type="entry name" value="RNaseH-like_sf"/>
</dbReference>
<dbReference type="GO" id="GO:0003676">
    <property type="term" value="F:nucleic acid binding"/>
    <property type="evidence" value="ECO:0007669"/>
    <property type="project" value="InterPro"/>
</dbReference>
<feature type="compositionally biased region" description="Basic and acidic residues" evidence="7">
    <location>
        <begin position="95"/>
        <end position="112"/>
    </location>
</feature>
<dbReference type="Pfam" id="PF15870">
    <property type="entry name" value="EloA-BP1"/>
    <property type="match status" value="1"/>
</dbReference>
<dbReference type="PANTHER" id="PTHR12801:SF115">
    <property type="entry name" value="FI18136P1-RELATED"/>
    <property type="match status" value="1"/>
</dbReference>
<dbReference type="SUPFAM" id="SSF53098">
    <property type="entry name" value="Ribonuclease H-like"/>
    <property type="match status" value="1"/>
</dbReference>
<feature type="region of interest" description="Disordered" evidence="7">
    <location>
        <begin position="32"/>
        <end position="129"/>
    </location>
</feature>
<dbReference type="InterPro" id="IPR036397">
    <property type="entry name" value="RNaseH_sf"/>
</dbReference>
<comment type="similarity">
    <text evidence="2">Belongs to the REXO1/REXO3 family.</text>
</comment>
<dbReference type="SMART" id="SM00479">
    <property type="entry name" value="EXOIII"/>
    <property type="match status" value="1"/>
</dbReference>
<dbReference type="GO" id="GO:0004527">
    <property type="term" value="F:exonuclease activity"/>
    <property type="evidence" value="ECO:0007669"/>
    <property type="project" value="UniProtKB-KW"/>
</dbReference>
<evidence type="ECO:0000256" key="1">
    <source>
        <dbReference type="ARBA" id="ARBA00004123"/>
    </source>
</evidence>
<evidence type="ECO:0000313" key="9">
    <source>
        <dbReference type="EnsemblMetazoa" id="CJA09925.1"/>
    </source>
</evidence>
<feature type="compositionally biased region" description="Acidic residues" evidence="7">
    <location>
        <begin position="712"/>
        <end position="721"/>
    </location>
</feature>
<keyword evidence="10" id="KW-1185">Reference proteome</keyword>
<name>A0A8R1DR43_CAEJA</name>
<feature type="compositionally biased region" description="Basic and acidic residues" evidence="7">
    <location>
        <begin position="433"/>
        <end position="450"/>
    </location>
</feature>
<dbReference type="Proteomes" id="UP000005237">
    <property type="component" value="Unassembled WGS sequence"/>
</dbReference>
<feature type="compositionally biased region" description="Polar residues" evidence="7">
    <location>
        <begin position="583"/>
        <end position="609"/>
    </location>
</feature>
<dbReference type="InterPro" id="IPR047021">
    <property type="entry name" value="REXO1/3/4-like"/>
</dbReference>
<organism evidence="9 10">
    <name type="scientific">Caenorhabditis japonica</name>
    <dbReference type="NCBI Taxonomy" id="281687"/>
    <lineage>
        <taxon>Eukaryota</taxon>
        <taxon>Metazoa</taxon>
        <taxon>Ecdysozoa</taxon>
        <taxon>Nematoda</taxon>
        <taxon>Chromadorea</taxon>
        <taxon>Rhabditida</taxon>
        <taxon>Rhabditina</taxon>
        <taxon>Rhabditomorpha</taxon>
        <taxon>Rhabditoidea</taxon>
        <taxon>Rhabditidae</taxon>
        <taxon>Peloderinae</taxon>
        <taxon>Caenorhabditis</taxon>
    </lineage>
</organism>
<comment type="subcellular location">
    <subcellularLocation>
        <location evidence="1">Nucleus</location>
    </subcellularLocation>
</comment>
<evidence type="ECO:0000313" key="10">
    <source>
        <dbReference type="Proteomes" id="UP000005237"/>
    </source>
</evidence>
<feature type="compositionally biased region" description="Low complexity" evidence="7">
    <location>
        <begin position="762"/>
        <end position="776"/>
    </location>
</feature>
<dbReference type="GO" id="GO:0010629">
    <property type="term" value="P:negative regulation of gene expression"/>
    <property type="evidence" value="ECO:0007669"/>
    <property type="project" value="UniProtKB-ARBA"/>
</dbReference>
<feature type="domain" description="Exonuclease" evidence="8">
    <location>
        <begin position="1274"/>
        <end position="1432"/>
    </location>
</feature>
<accession>A0A8R1DR43</accession>
<dbReference type="Gene3D" id="3.30.420.10">
    <property type="entry name" value="Ribonuclease H-like superfamily/Ribonuclease H"/>
    <property type="match status" value="1"/>
</dbReference>
<sequence length="1439" mass="162158">MFGGYGSNSYNLSDYAPLDPTAMLAAFGAPVQLQQQSTSSAPLQPGSGSGSGDASERNVSTQEMRRDYDRAAPYVPTPINEDAPPQTRQVQHPQQQERRNPPNAAELRRQREGQMAMQRQRHQKEQEQRQMREMQRQQNIRQMQLTQHQLQMQFLLQNRQAGVDPSSEAQRPQAEKEIVANMVEYPTMQNGIPRHHVRIEGRVHQAEGVLHYFRTNQIPVHDRLRQELPENHPMHVRNDRPVARPPNPQQPPSGAGPGHGMPAPQGVNFQFPPPQHPGQQQQQMMHRMQAPPQNQNQTSQFMRTPQQLLQLHMQHQQQFAQQQQLALQQQQMMRPPYMPPPAQQSVPRAAQMPPPYSNPPPRSDGTHQTMARNAMPASQVNTSISSDQAPPPSSFSPPARDEPVDVKPVVRNLATKPQKKNPKPVSITIDDGETPRRPRVKQEPIDEDHVSSSSGNRPSSSGSNPPVKIPRIKEEPIDPDEPREAVRRNEEIERDIIYRQLKEKIRKENEIDVAKQIEKAVKEQVALALSAINFTAPPQTVAQTQPAPATVPAVETAVVAAVVAEIEAPKVEVPEMVQEPQVTTSADHSITLNPRASSSSDSDAILQNRSSRKKIIQESDDEDEHEQPSNRSKKRAASRKSREKETTRKVIYEESDDEPPVVVRKRNRRVDSDDEFQPDQQQISEADEDSDGDDAFINDGEEEDSLNSLDDFIVDNEEEEEERRRKRRAKTSHAKSVAPQPRKMSRARSTAADRRETRSATRRTPQPTGPSSSGGSAKREKTFEEIEQEKKIRRQKTQETKEKNRQKKHFAGLAEMEQIVIGGKGKGGRGGGGRKLVSPTTEELNDTIVSYHRSNEKRKPTEPPKKETQKQKQPDSVKSKRTLDERGDKDGDGVHVPAKRMAHSGSVPKPSSSRTTQSPARKRPNQSNVFEMRQKAADEAKRKMSEEYQRLKGNKYRTHEQEMKMKELAKKLAIQPSTSTSKPSTSTGAPAFRKVVIKKEIGVVQPVKPPPRLLEPHVGNSFASKRKLGIAQLYKNLVEFEYPNAEERAQQVELEVTKKAIKGSTSGATYHMSLTHKIAQIRRESTSGIVPVNKNAVSHEQILAGGAKENCTVATNRRTHVRPEQLPVEELYQLLIPLKLSSAELEKNAYPLFKDNAKVVTIAETTYTVNKKLYLEDNDLTRTCSRCNKEFRLKPNGQMIREKDICRYHNRGFVPNGKKDKFRKSYSCCNEEINSAPGCKFNDVHVFDQIFKKELGKFVATPKPTTHNDPRSLKAYALDCEFVYTVDGLALARLTMVNMKGENVLDVRLKPPSEVLDPNTEFSGLTMEDVLSAEDSMKTCHEKLFKMVNSETILIGHSLESDLKAMRIVHTSVIDTAILFAKEHKKALKHLSSHLLHKTIQTDNEDALGHDSLEDATTCVHLIYYGLRNPESLTGRTTC</sequence>